<evidence type="ECO:0000256" key="2">
    <source>
        <dbReference type="ARBA" id="ARBA00023315"/>
    </source>
</evidence>
<evidence type="ECO:0000259" key="3">
    <source>
        <dbReference type="PROSITE" id="PS51186"/>
    </source>
</evidence>
<evidence type="ECO:0000313" key="4">
    <source>
        <dbReference type="EMBL" id="QNP54566.1"/>
    </source>
</evidence>
<gene>
    <name evidence="4" type="ORF">H9L22_09405</name>
</gene>
<name>A0A7H0H200_9ACTN</name>
<keyword evidence="1 4" id="KW-0808">Transferase</keyword>
<dbReference type="CDD" id="cd04301">
    <property type="entry name" value="NAT_SF"/>
    <property type="match status" value="1"/>
</dbReference>
<dbReference type="GO" id="GO:0016747">
    <property type="term" value="F:acyltransferase activity, transferring groups other than amino-acyl groups"/>
    <property type="evidence" value="ECO:0007669"/>
    <property type="project" value="InterPro"/>
</dbReference>
<dbReference type="Pfam" id="PF13508">
    <property type="entry name" value="Acetyltransf_7"/>
    <property type="match status" value="1"/>
</dbReference>
<dbReference type="InterPro" id="IPR050832">
    <property type="entry name" value="Bact_Acetyltransf"/>
</dbReference>
<dbReference type="EMBL" id="CP060789">
    <property type="protein sequence ID" value="QNP54566.1"/>
    <property type="molecule type" value="Genomic_DNA"/>
</dbReference>
<dbReference type="Gene3D" id="3.40.630.30">
    <property type="match status" value="1"/>
</dbReference>
<evidence type="ECO:0000313" key="5">
    <source>
        <dbReference type="Proteomes" id="UP000516117"/>
    </source>
</evidence>
<accession>A0A7H0H200</accession>
<dbReference type="InterPro" id="IPR000182">
    <property type="entry name" value="GNAT_dom"/>
</dbReference>
<reference evidence="4 5" key="1">
    <citation type="submission" date="2020-08" db="EMBL/GenBank/DDBJ databases">
        <title>Genome sequence of Tessaracoccus defluvii JCM 17540T.</title>
        <authorList>
            <person name="Hyun D.-W."/>
            <person name="Bae J.-W."/>
        </authorList>
    </citation>
    <scope>NUCLEOTIDE SEQUENCE [LARGE SCALE GENOMIC DNA]</scope>
    <source>
        <strain evidence="4 5">JCM 17540</strain>
    </source>
</reference>
<dbReference type="PROSITE" id="PS51186">
    <property type="entry name" value="GNAT"/>
    <property type="match status" value="2"/>
</dbReference>
<feature type="domain" description="N-acetyltransferase" evidence="3">
    <location>
        <begin position="4"/>
        <end position="159"/>
    </location>
</feature>
<sequence>MTELRWSYLDGESVGAWSALINTLATADGSGEFYEPEDLAEELGETGLEQSTDTWAVWADEQLVAYGQLRVGFTTQADGTVRCQLDGGVHPEWRGRGVGSRLMDAMEQRACVLSAQRMPGVPAEFRVEAGLAGSSASRMLTARGYRIARWFILMELPLRSVQAGAPAAADSGAHTLTTPPTQFPLGSMPEGATGFAVPGAETLTTPLGLQLPLDAEAAARPHPVVPDGFTLATPRAADEEDVRLAHNSAFADHWGSAPMTAERWHDFYAGRPMRLGYSTIARNPDGDLVSYVLVGQYMDDEAYVDLVGTVAGARGRGVAGAALARTIELVRDVEGLRVLGLEVDSDSPTGATRLYERLGFSAKNTRATMTRPA</sequence>
<keyword evidence="2" id="KW-0012">Acyltransferase</keyword>
<dbReference type="KEGG" id="tdf:H9L22_09405"/>
<dbReference type="Proteomes" id="UP000516117">
    <property type="component" value="Chromosome"/>
</dbReference>
<dbReference type="AlphaFoldDB" id="A0A7H0H200"/>
<feature type="domain" description="N-acetyltransferase" evidence="3">
    <location>
        <begin position="229"/>
        <end position="373"/>
    </location>
</feature>
<proteinExistence type="predicted"/>
<dbReference type="SUPFAM" id="SSF55729">
    <property type="entry name" value="Acyl-CoA N-acyltransferases (Nat)"/>
    <property type="match status" value="2"/>
</dbReference>
<protein>
    <submittedName>
        <fullName evidence="4">GNAT family N-acetyltransferase</fullName>
    </submittedName>
</protein>
<dbReference type="PANTHER" id="PTHR43877">
    <property type="entry name" value="AMINOALKYLPHOSPHONATE N-ACETYLTRANSFERASE-RELATED-RELATED"/>
    <property type="match status" value="1"/>
</dbReference>
<dbReference type="InterPro" id="IPR016181">
    <property type="entry name" value="Acyl_CoA_acyltransferase"/>
</dbReference>
<evidence type="ECO:0000256" key="1">
    <source>
        <dbReference type="ARBA" id="ARBA00022679"/>
    </source>
</evidence>
<dbReference type="Pfam" id="PF00583">
    <property type="entry name" value="Acetyltransf_1"/>
    <property type="match status" value="1"/>
</dbReference>
<organism evidence="4 5">
    <name type="scientific">Tessaracoccus defluvii</name>
    <dbReference type="NCBI Taxonomy" id="1285901"/>
    <lineage>
        <taxon>Bacteria</taxon>
        <taxon>Bacillati</taxon>
        <taxon>Actinomycetota</taxon>
        <taxon>Actinomycetes</taxon>
        <taxon>Propionibacteriales</taxon>
        <taxon>Propionibacteriaceae</taxon>
        <taxon>Tessaracoccus</taxon>
    </lineage>
</organism>
<keyword evidence="5" id="KW-1185">Reference proteome</keyword>
<dbReference type="RefSeq" id="WP_187719706.1">
    <property type="nucleotide sequence ID" value="NZ_BAABBL010000006.1"/>
</dbReference>